<proteinExistence type="predicted"/>
<dbReference type="InterPro" id="IPR029055">
    <property type="entry name" value="Ntn_hydrolases_N"/>
</dbReference>
<dbReference type="PANTHER" id="PTHR39328:SF1">
    <property type="entry name" value="BLL2871 PROTEIN"/>
    <property type="match status" value="1"/>
</dbReference>
<sequence length="294" mass="30808">MVRRGTYSIVARDPDSLELGVAVQSHWFSVGSVVPFAQAGVGAVAVQSVPDPDTGPAVLETLAARGDAREALRVAVGAQPNAGMRQVGVVDARGDGAAWTGADCIRHAGDVEGPGFAAQANMMLNEGVPEAMAAAFERATGPLAERLVDALDGAEAAGGDVRGRQSAALLVVPAQGPPHAHAVDLRVEDHRDPLGELRRLLVLQRAYELAGEADELVAQGRHEEAGPRYEQAAQLAPDNDELLFWAGLAAGPQRGLLLVREAIERNPRWTTLLERLTDDVAPGAAAMRRALAAD</sequence>
<dbReference type="PANTHER" id="PTHR39328">
    <property type="entry name" value="BLL2871 PROTEIN"/>
    <property type="match status" value="1"/>
</dbReference>
<dbReference type="SUPFAM" id="SSF56235">
    <property type="entry name" value="N-terminal nucleophile aminohydrolases (Ntn hydrolases)"/>
    <property type="match status" value="1"/>
</dbReference>
<dbReference type="InterPro" id="IPR010430">
    <property type="entry name" value="DUF1028"/>
</dbReference>
<keyword evidence="2" id="KW-1185">Reference proteome</keyword>
<evidence type="ECO:0000313" key="1">
    <source>
        <dbReference type="EMBL" id="UGS34088.1"/>
    </source>
</evidence>
<dbReference type="Gene3D" id="3.60.20.10">
    <property type="entry name" value="Glutamine Phosphoribosylpyrophosphate, subunit 1, domain 1"/>
    <property type="match status" value="1"/>
</dbReference>
<dbReference type="Pfam" id="PF06267">
    <property type="entry name" value="DUF1028"/>
    <property type="match status" value="1"/>
</dbReference>
<dbReference type="AlphaFoldDB" id="A0A9E6XTZ8"/>
<evidence type="ECO:0008006" key="3">
    <source>
        <dbReference type="Google" id="ProtNLM"/>
    </source>
</evidence>
<dbReference type="KEGG" id="sbae:DSM104329_00459"/>
<reference evidence="1" key="1">
    <citation type="journal article" date="2022" name="Int. J. Syst. Evol. Microbiol.">
        <title>Pseudomonas aegrilactucae sp. nov. and Pseudomonas morbosilactucae sp. nov., pathogens causing bacterial rot of lettuce in Japan.</title>
        <authorList>
            <person name="Sawada H."/>
            <person name="Fujikawa T."/>
            <person name="Satou M."/>
        </authorList>
    </citation>
    <scope>NUCLEOTIDE SEQUENCE</scope>
    <source>
        <strain evidence="1">0166_1</strain>
    </source>
</reference>
<protein>
    <recommendedName>
        <fullName evidence="3">DUF1028 domain-containing protein</fullName>
    </recommendedName>
</protein>
<evidence type="ECO:0000313" key="2">
    <source>
        <dbReference type="Proteomes" id="UP001162834"/>
    </source>
</evidence>
<accession>A0A9E6XTZ8</accession>
<dbReference type="RefSeq" id="WP_259313777.1">
    <property type="nucleotide sequence ID" value="NZ_CP087164.1"/>
</dbReference>
<gene>
    <name evidence="1" type="ORF">DSM104329_00459</name>
</gene>
<dbReference type="Proteomes" id="UP001162834">
    <property type="component" value="Chromosome"/>
</dbReference>
<name>A0A9E6XTZ8_9ACTN</name>
<organism evidence="1 2">
    <name type="scientific">Capillimicrobium parvum</name>
    <dbReference type="NCBI Taxonomy" id="2884022"/>
    <lineage>
        <taxon>Bacteria</taxon>
        <taxon>Bacillati</taxon>
        <taxon>Actinomycetota</taxon>
        <taxon>Thermoleophilia</taxon>
        <taxon>Solirubrobacterales</taxon>
        <taxon>Capillimicrobiaceae</taxon>
        <taxon>Capillimicrobium</taxon>
    </lineage>
</organism>
<dbReference type="EMBL" id="CP087164">
    <property type="protein sequence ID" value="UGS34088.1"/>
    <property type="molecule type" value="Genomic_DNA"/>
</dbReference>